<sequence>MNPRIAVAGDRPEPMAAAIASLATEGEPTCLVWTVNLEAEPTARRSRIELKQRYDSLLAHASGLAALRNLVVLLRHADRVPERKMHAAAAALATRLHADLERARGRYVDVAVVDISSCTDTRRLLDRVEEVAGTAAGPVGNVALTWNEIRDRSIHSAAAASQF</sequence>
<dbReference type="EMBL" id="JAVIZA010000001">
    <property type="protein sequence ID" value="MDR6167668.1"/>
    <property type="molecule type" value="Genomic_DNA"/>
</dbReference>
<protein>
    <submittedName>
        <fullName evidence="1">Uncharacterized protein</fullName>
    </submittedName>
</protein>
<organism evidence="1 2">
    <name type="scientific">Microbacterium paludicola</name>
    <dbReference type="NCBI Taxonomy" id="300019"/>
    <lineage>
        <taxon>Bacteria</taxon>
        <taxon>Bacillati</taxon>
        <taxon>Actinomycetota</taxon>
        <taxon>Actinomycetes</taxon>
        <taxon>Micrococcales</taxon>
        <taxon>Microbacteriaceae</taxon>
        <taxon>Microbacterium</taxon>
    </lineage>
</organism>
<evidence type="ECO:0000313" key="2">
    <source>
        <dbReference type="Proteomes" id="UP001260188"/>
    </source>
</evidence>
<name>A0ABU1I194_9MICO</name>
<dbReference type="Proteomes" id="UP001260188">
    <property type="component" value="Unassembled WGS sequence"/>
</dbReference>
<evidence type="ECO:0000313" key="1">
    <source>
        <dbReference type="EMBL" id="MDR6167668.1"/>
    </source>
</evidence>
<accession>A0ABU1I194</accession>
<comment type="caution">
    <text evidence="1">The sequence shown here is derived from an EMBL/GenBank/DDBJ whole genome shotgun (WGS) entry which is preliminary data.</text>
</comment>
<proteinExistence type="predicted"/>
<gene>
    <name evidence="1" type="ORF">QE367_001872</name>
</gene>
<dbReference type="RefSeq" id="WP_052007668.1">
    <property type="nucleotide sequence ID" value="NZ_JAVIZA010000001.1"/>
</dbReference>
<keyword evidence="2" id="KW-1185">Reference proteome</keyword>
<reference evidence="1 2" key="1">
    <citation type="submission" date="2023-08" db="EMBL/GenBank/DDBJ databases">
        <title>Functional and genomic diversity of the sorghum phyllosphere microbiome.</title>
        <authorList>
            <person name="Shade A."/>
        </authorList>
    </citation>
    <scope>NUCLEOTIDE SEQUENCE [LARGE SCALE GENOMIC DNA]</scope>
    <source>
        <strain evidence="1 2">SORGH_AS_0919</strain>
    </source>
</reference>